<keyword evidence="2" id="KW-1185">Reference proteome</keyword>
<organism evidence="1 2">
    <name type="scientific">Micromonospora sagamiensis</name>
    <dbReference type="NCBI Taxonomy" id="47875"/>
    <lineage>
        <taxon>Bacteria</taxon>
        <taxon>Bacillati</taxon>
        <taxon>Actinomycetota</taxon>
        <taxon>Actinomycetes</taxon>
        <taxon>Micromonosporales</taxon>
        <taxon>Micromonosporaceae</taxon>
        <taxon>Micromonospora</taxon>
    </lineage>
</organism>
<protein>
    <submittedName>
        <fullName evidence="1">SulP family sulfate permease</fullName>
    </submittedName>
</protein>
<reference evidence="1 2" key="1">
    <citation type="submission" date="2019-07" db="EMBL/GenBank/DDBJ databases">
        <title>R&amp;d 2014.</title>
        <authorList>
            <person name="Klenk H.-P."/>
        </authorList>
    </citation>
    <scope>NUCLEOTIDE SEQUENCE [LARGE SCALE GENOMIC DNA]</scope>
    <source>
        <strain evidence="1 2">DSM 43912</strain>
    </source>
</reference>
<dbReference type="AlphaFoldDB" id="A0A562WFZ7"/>
<sequence length="71" mass="7106">MVAALGRRGVVVLLSGVVPGHDRVLDAVGAVDRLRREGLVFADVGAALAHKRVLVGGGAPAVEGVIGSAVR</sequence>
<accession>A0A562WFZ7</accession>
<dbReference type="EMBL" id="VLLP01000001">
    <property type="protein sequence ID" value="TWJ29193.1"/>
    <property type="molecule type" value="Genomic_DNA"/>
</dbReference>
<gene>
    <name evidence="1" type="ORF">JD81_02701</name>
</gene>
<evidence type="ECO:0000313" key="2">
    <source>
        <dbReference type="Proteomes" id="UP000319728"/>
    </source>
</evidence>
<proteinExistence type="predicted"/>
<dbReference type="RefSeq" id="WP_145817943.1">
    <property type="nucleotide sequence ID" value="NZ_AP023438.1"/>
</dbReference>
<dbReference type="Proteomes" id="UP000319728">
    <property type="component" value="Unassembled WGS sequence"/>
</dbReference>
<comment type="caution">
    <text evidence="1">The sequence shown here is derived from an EMBL/GenBank/DDBJ whole genome shotgun (WGS) entry which is preliminary data.</text>
</comment>
<evidence type="ECO:0000313" key="1">
    <source>
        <dbReference type="EMBL" id="TWJ29193.1"/>
    </source>
</evidence>
<name>A0A562WFZ7_9ACTN</name>